<proteinExistence type="predicted"/>
<gene>
    <name evidence="1" type="ORF">HMPREF0766_10602</name>
</gene>
<dbReference type="STRING" id="525373.HMPREF0766_10602"/>
<sequence length="44" mass="5166">MCISFTNTDTWLSYYQGNRRFTPAEHNALSYKQTKKGSCFSRIL</sequence>
<evidence type="ECO:0000313" key="2">
    <source>
        <dbReference type="Proteomes" id="UP000006258"/>
    </source>
</evidence>
<keyword evidence="2" id="KW-1185">Reference proteome</keyword>
<dbReference type="AlphaFoldDB" id="D7VHY3"/>
<dbReference type="Proteomes" id="UP000006258">
    <property type="component" value="Unassembled WGS sequence"/>
</dbReference>
<dbReference type="HOGENOM" id="CLU_3222236_0_0_10"/>
<accession>D7VHY3</accession>
<evidence type="ECO:0000313" key="1">
    <source>
        <dbReference type="EMBL" id="EFK59685.1"/>
    </source>
</evidence>
<dbReference type="EMBL" id="ACHA02000002">
    <property type="protein sequence ID" value="EFK59685.1"/>
    <property type="molecule type" value="Genomic_DNA"/>
</dbReference>
<comment type="caution">
    <text evidence="1">The sequence shown here is derived from an EMBL/GenBank/DDBJ whole genome shotgun (WGS) entry which is preliminary data.</text>
</comment>
<organism evidence="1 2">
    <name type="scientific">Sphingobacterium spiritivorum ATCC 33861</name>
    <dbReference type="NCBI Taxonomy" id="525373"/>
    <lineage>
        <taxon>Bacteria</taxon>
        <taxon>Pseudomonadati</taxon>
        <taxon>Bacteroidota</taxon>
        <taxon>Sphingobacteriia</taxon>
        <taxon>Sphingobacteriales</taxon>
        <taxon>Sphingobacteriaceae</taxon>
        <taxon>Sphingobacterium</taxon>
    </lineage>
</organism>
<name>D7VHY3_SPHSI</name>
<protein>
    <submittedName>
        <fullName evidence="1">Uncharacterized protein</fullName>
    </submittedName>
</protein>
<reference evidence="1" key="1">
    <citation type="submission" date="2010-07" db="EMBL/GenBank/DDBJ databases">
        <authorList>
            <person name="Muzny D."/>
            <person name="Qin X."/>
            <person name="Buhay C."/>
            <person name="Dugan-Rocha S."/>
            <person name="Ding Y."/>
            <person name="Chen G."/>
            <person name="Hawes A."/>
            <person name="Holder M."/>
            <person name="Jhangiani S."/>
            <person name="Johnson A."/>
            <person name="Khan Z."/>
            <person name="Li Z."/>
            <person name="Liu W."/>
            <person name="Liu X."/>
            <person name="Perez L."/>
            <person name="Shen H."/>
            <person name="Wang Q."/>
            <person name="Watt J."/>
            <person name="Xi L."/>
            <person name="Xin Y."/>
            <person name="Zhou J."/>
            <person name="Deng J."/>
            <person name="Jiang H."/>
            <person name="Liu Y."/>
            <person name="Qu J."/>
            <person name="Song X.-Z."/>
            <person name="Zhang L."/>
            <person name="Villasana D."/>
            <person name="Johnson A."/>
            <person name="Liu J."/>
            <person name="Liyanage D."/>
            <person name="Lorensuhewa L."/>
            <person name="Robinson T."/>
            <person name="Song A."/>
            <person name="Song B.-B."/>
            <person name="Dinh H."/>
            <person name="Thornton R."/>
            <person name="Coyle M."/>
            <person name="Francisco L."/>
            <person name="Jackson L."/>
            <person name="Javaid M."/>
            <person name="Korchina V."/>
            <person name="Kovar C."/>
            <person name="Mata R."/>
            <person name="Mathew T."/>
            <person name="Ngo R."/>
            <person name="Nguyen L."/>
            <person name="Nguyen N."/>
            <person name="Okwuonu G."/>
            <person name="Ongeri F."/>
            <person name="Pham C."/>
            <person name="Simmons D."/>
            <person name="Wilczek-Boney K."/>
            <person name="Hale W."/>
            <person name="Jakkamsetti A."/>
            <person name="Pham P."/>
            <person name="Ruth R."/>
            <person name="San Lucas F."/>
            <person name="Warren J."/>
            <person name="Zhang J."/>
            <person name="Zhao Z."/>
            <person name="Zhou C."/>
            <person name="Zhu D."/>
            <person name="Lee S."/>
            <person name="Bess C."/>
            <person name="Blankenburg K."/>
            <person name="Forbes L."/>
            <person name="Fu Q."/>
            <person name="Gubbala S."/>
            <person name="Hirani K."/>
            <person name="Jayaseelan J.C."/>
            <person name="Lara F."/>
            <person name="Munidasa M."/>
            <person name="Palculict T."/>
            <person name="Patil S."/>
            <person name="Pu L.-L."/>
            <person name="Saada N."/>
            <person name="Tang L."/>
            <person name="Weissenberger G."/>
            <person name="Zhu Y."/>
            <person name="Hemphill L."/>
            <person name="Shang Y."/>
            <person name="Youmans B."/>
            <person name="Ayvaz T."/>
            <person name="Ross M."/>
            <person name="Santibanez J."/>
            <person name="Aqrawi P."/>
            <person name="Gross S."/>
            <person name="Joshi V."/>
            <person name="Fowler G."/>
            <person name="Nazareth L."/>
            <person name="Reid J."/>
            <person name="Worley K."/>
            <person name="Petrosino J."/>
            <person name="Highlander S."/>
            <person name="Gibbs R."/>
        </authorList>
    </citation>
    <scope>NUCLEOTIDE SEQUENCE [LARGE SCALE GENOMIC DNA]</scope>
    <source>
        <strain evidence="1">ATCC 33861</strain>
    </source>
</reference>